<keyword evidence="3" id="KW-1185">Reference proteome</keyword>
<evidence type="ECO:0000313" key="2">
    <source>
        <dbReference type="EMBL" id="KAA3477520.1"/>
    </source>
</evidence>
<dbReference type="InterPro" id="IPR052343">
    <property type="entry name" value="Retrotransposon-Effector_Assoc"/>
</dbReference>
<dbReference type="OrthoDB" id="409048at2759"/>
<dbReference type="PANTHER" id="PTHR46890:SF48">
    <property type="entry name" value="RNA-DIRECTED DNA POLYMERASE"/>
    <property type="match status" value="1"/>
</dbReference>
<feature type="coiled-coil region" evidence="1">
    <location>
        <begin position="13"/>
        <end position="54"/>
    </location>
</feature>
<keyword evidence="2" id="KW-0808">Transferase</keyword>
<sequence length="262" mass="30337">MKLLTRIVESDEFERTEENLEELIDVKIHLNLEIDKEERRRANRIEELENARWQLVMDKKEMADMAKEYFQELFSSGGISNPEYILSGIESCISKTTNRMLTENFTLEEIVYALKNMGLTKASGRDGFPALFFQKYWHIVGKEVSNFCLNILNRDGSIEEINTTSIVFNPKVVNPVNLKSFRPISICTIIYKIIAKTMANRFQKVLNICIVKTPSAFMPGRLITNNILLAYELMHSLKQRRLGQNGNLAPKLDMRKTHDRVE</sequence>
<dbReference type="GO" id="GO:0003964">
    <property type="term" value="F:RNA-directed DNA polymerase activity"/>
    <property type="evidence" value="ECO:0007669"/>
    <property type="project" value="UniProtKB-KW"/>
</dbReference>
<dbReference type="Proteomes" id="UP000325315">
    <property type="component" value="Unassembled WGS sequence"/>
</dbReference>
<accession>A0A5B6W799</accession>
<keyword evidence="2" id="KW-0695">RNA-directed DNA polymerase</keyword>
<reference evidence="3" key="1">
    <citation type="journal article" date="2019" name="Plant Biotechnol. J.">
        <title>Genome sequencing of the Australian wild diploid species Gossypium australe highlights disease resistance and delayed gland morphogenesis.</title>
        <authorList>
            <person name="Cai Y."/>
            <person name="Cai X."/>
            <person name="Wang Q."/>
            <person name="Wang P."/>
            <person name="Zhang Y."/>
            <person name="Cai C."/>
            <person name="Xu Y."/>
            <person name="Wang K."/>
            <person name="Zhou Z."/>
            <person name="Wang C."/>
            <person name="Geng S."/>
            <person name="Li B."/>
            <person name="Dong Q."/>
            <person name="Hou Y."/>
            <person name="Wang H."/>
            <person name="Ai P."/>
            <person name="Liu Z."/>
            <person name="Yi F."/>
            <person name="Sun M."/>
            <person name="An G."/>
            <person name="Cheng J."/>
            <person name="Zhang Y."/>
            <person name="Shi Q."/>
            <person name="Xie Y."/>
            <person name="Shi X."/>
            <person name="Chang Y."/>
            <person name="Huang F."/>
            <person name="Chen Y."/>
            <person name="Hong S."/>
            <person name="Mi L."/>
            <person name="Sun Q."/>
            <person name="Zhang L."/>
            <person name="Zhou B."/>
            <person name="Peng R."/>
            <person name="Zhang X."/>
            <person name="Liu F."/>
        </authorList>
    </citation>
    <scope>NUCLEOTIDE SEQUENCE [LARGE SCALE GENOMIC DNA]</scope>
    <source>
        <strain evidence="3">cv. PA1801</strain>
    </source>
</reference>
<dbReference type="EMBL" id="SMMG02000004">
    <property type="protein sequence ID" value="KAA3477520.1"/>
    <property type="molecule type" value="Genomic_DNA"/>
</dbReference>
<keyword evidence="1" id="KW-0175">Coiled coil</keyword>
<evidence type="ECO:0000256" key="1">
    <source>
        <dbReference type="SAM" id="Coils"/>
    </source>
</evidence>
<name>A0A5B6W799_9ROSI</name>
<comment type="caution">
    <text evidence="2">The sequence shown here is derived from an EMBL/GenBank/DDBJ whole genome shotgun (WGS) entry which is preliminary data.</text>
</comment>
<organism evidence="2 3">
    <name type="scientific">Gossypium australe</name>
    <dbReference type="NCBI Taxonomy" id="47621"/>
    <lineage>
        <taxon>Eukaryota</taxon>
        <taxon>Viridiplantae</taxon>
        <taxon>Streptophyta</taxon>
        <taxon>Embryophyta</taxon>
        <taxon>Tracheophyta</taxon>
        <taxon>Spermatophyta</taxon>
        <taxon>Magnoliopsida</taxon>
        <taxon>eudicotyledons</taxon>
        <taxon>Gunneridae</taxon>
        <taxon>Pentapetalae</taxon>
        <taxon>rosids</taxon>
        <taxon>malvids</taxon>
        <taxon>Malvales</taxon>
        <taxon>Malvaceae</taxon>
        <taxon>Malvoideae</taxon>
        <taxon>Gossypium</taxon>
    </lineage>
</organism>
<keyword evidence="2" id="KW-0548">Nucleotidyltransferase</keyword>
<evidence type="ECO:0000313" key="3">
    <source>
        <dbReference type="Proteomes" id="UP000325315"/>
    </source>
</evidence>
<dbReference type="AlphaFoldDB" id="A0A5B6W799"/>
<protein>
    <submittedName>
        <fullName evidence="2">Reverse transcriptase</fullName>
    </submittedName>
</protein>
<dbReference type="PANTHER" id="PTHR46890">
    <property type="entry name" value="NON-LTR RETROLELEMENT REVERSE TRANSCRIPTASE-LIKE PROTEIN-RELATED"/>
    <property type="match status" value="1"/>
</dbReference>
<proteinExistence type="predicted"/>
<dbReference type="SUPFAM" id="SSF56672">
    <property type="entry name" value="DNA/RNA polymerases"/>
    <property type="match status" value="1"/>
</dbReference>
<dbReference type="InterPro" id="IPR043502">
    <property type="entry name" value="DNA/RNA_pol_sf"/>
</dbReference>
<gene>
    <name evidence="2" type="ORF">EPI10_011403</name>
</gene>